<name>A0A314ZKE7_PRUYE</name>
<sequence length="55" mass="6021">MASSRSTFRDESGDNVDMDRMYDAAEQMGDNLPVGLGGNFEYQGARRGGERWGCG</sequence>
<organism evidence="1 2">
    <name type="scientific">Prunus yedoensis var. nudiflora</name>
    <dbReference type="NCBI Taxonomy" id="2094558"/>
    <lineage>
        <taxon>Eukaryota</taxon>
        <taxon>Viridiplantae</taxon>
        <taxon>Streptophyta</taxon>
        <taxon>Embryophyta</taxon>
        <taxon>Tracheophyta</taxon>
        <taxon>Spermatophyta</taxon>
        <taxon>Magnoliopsida</taxon>
        <taxon>eudicotyledons</taxon>
        <taxon>Gunneridae</taxon>
        <taxon>Pentapetalae</taxon>
        <taxon>rosids</taxon>
        <taxon>fabids</taxon>
        <taxon>Rosales</taxon>
        <taxon>Rosaceae</taxon>
        <taxon>Amygdaloideae</taxon>
        <taxon>Amygdaleae</taxon>
        <taxon>Prunus</taxon>
    </lineage>
</organism>
<proteinExistence type="predicted"/>
<evidence type="ECO:0000313" key="2">
    <source>
        <dbReference type="Proteomes" id="UP000250321"/>
    </source>
</evidence>
<gene>
    <name evidence="1" type="ORF">Pyn_37356</name>
</gene>
<dbReference type="AlphaFoldDB" id="A0A314ZKE7"/>
<protein>
    <submittedName>
        <fullName evidence="1">Uncharacterized protein</fullName>
    </submittedName>
</protein>
<dbReference type="EMBL" id="PJQY01000138">
    <property type="protein sequence ID" value="PQQ17738.1"/>
    <property type="molecule type" value="Genomic_DNA"/>
</dbReference>
<comment type="caution">
    <text evidence="1">The sequence shown here is derived from an EMBL/GenBank/DDBJ whole genome shotgun (WGS) entry which is preliminary data.</text>
</comment>
<reference evidence="1 2" key="1">
    <citation type="submission" date="2018-02" db="EMBL/GenBank/DDBJ databases">
        <title>Draft genome of wild Prunus yedoensis var. nudiflora.</title>
        <authorList>
            <person name="Baek S."/>
            <person name="Kim J.-H."/>
            <person name="Choi K."/>
            <person name="Kim G.-B."/>
            <person name="Cho A."/>
            <person name="Jang H."/>
            <person name="Shin C.-H."/>
            <person name="Yu H.-J."/>
            <person name="Mun J.-H."/>
        </authorList>
    </citation>
    <scope>NUCLEOTIDE SEQUENCE [LARGE SCALE GENOMIC DNA]</scope>
    <source>
        <strain evidence="2">cv. Jeju island</strain>
        <tissue evidence="1">Leaf</tissue>
    </source>
</reference>
<keyword evidence="2" id="KW-1185">Reference proteome</keyword>
<accession>A0A314ZKE7</accession>
<evidence type="ECO:0000313" key="1">
    <source>
        <dbReference type="EMBL" id="PQQ17738.1"/>
    </source>
</evidence>
<dbReference type="Proteomes" id="UP000250321">
    <property type="component" value="Unassembled WGS sequence"/>
</dbReference>